<proteinExistence type="predicted"/>
<sequence>MESRVHAAMLLSAIGLSAGAHSERRRPSADREDGLRLEFDFSTEIVNNMAGFPGSDAVAGCSSDSAFGIGSDRCGIGILSEPYDDYKYPDGTEKYPNAPTSWPEWSSITGPFIWADGAFSGNEYYIDLNNCDCIDFDSPPEKKVVRYENVGEFYKDGAVFLPFGLTEADNVTLDLVISNVTEYRPWNSAQNGRNRPVDPDSWQPGQPLGAFGALNLAANTSSIFQFDFVFKASRNGNTTSSYDIVLPEYEAALASEKPEFDTCFFDFDTGVDGVLAETITAFDVADYFTHSDRGTAADTEEDTRNLPFEVCPNIDTSGAIKFEYFNGTTYRDQGIAATDGIANPGIITEEDIGLAPLLDKAAAQPLSGSDKLTVKATALLVGNGNDNPQVLDDVLLNPELCYLYDICPSIATPVGWPVTVSGVANKEICTDGLRLECDFSTDIVNNMRRCLGSDAVAASEECYPGIPGGLACPPGHFLGFGKKGGCRTTTCETGQYTALRGITTFDACAERARCEIHRDVPVKTAADCGETGQALDHCCCTRA</sequence>
<dbReference type="GeneID" id="17259372"/>
<keyword evidence="3" id="KW-1185">Reference proteome</keyword>
<name>A0A0D3IPN4_EMIH1</name>
<dbReference type="AlphaFoldDB" id="A0A0D3IPN4"/>
<dbReference type="KEGG" id="ehx:EMIHUDRAFT_247099"/>
<evidence type="ECO:0000313" key="2">
    <source>
        <dbReference type="EnsemblProtists" id="EOD13219"/>
    </source>
</evidence>
<evidence type="ECO:0000256" key="1">
    <source>
        <dbReference type="SAM" id="SignalP"/>
    </source>
</evidence>
<keyword evidence="1" id="KW-0732">Signal</keyword>
<evidence type="ECO:0000313" key="3">
    <source>
        <dbReference type="Proteomes" id="UP000013827"/>
    </source>
</evidence>
<reference evidence="3" key="1">
    <citation type="journal article" date="2013" name="Nature">
        <title>Pan genome of the phytoplankton Emiliania underpins its global distribution.</title>
        <authorList>
            <person name="Read B.A."/>
            <person name="Kegel J."/>
            <person name="Klute M.J."/>
            <person name="Kuo A."/>
            <person name="Lefebvre S.C."/>
            <person name="Maumus F."/>
            <person name="Mayer C."/>
            <person name="Miller J."/>
            <person name="Monier A."/>
            <person name="Salamov A."/>
            <person name="Young J."/>
            <person name="Aguilar M."/>
            <person name="Claverie J.M."/>
            <person name="Frickenhaus S."/>
            <person name="Gonzalez K."/>
            <person name="Herman E.K."/>
            <person name="Lin Y.C."/>
            <person name="Napier J."/>
            <person name="Ogata H."/>
            <person name="Sarno A.F."/>
            <person name="Shmutz J."/>
            <person name="Schroeder D."/>
            <person name="de Vargas C."/>
            <person name="Verret F."/>
            <person name="von Dassow P."/>
            <person name="Valentin K."/>
            <person name="Van de Peer Y."/>
            <person name="Wheeler G."/>
            <person name="Dacks J.B."/>
            <person name="Delwiche C.F."/>
            <person name="Dyhrman S.T."/>
            <person name="Glockner G."/>
            <person name="John U."/>
            <person name="Richards T."/>
            <person name="Worden A.Z."/>
            <person name="Zhang X."/>
            <person name="Grigoriev I.V."/>
            <person name="Allen A.E."/>
            <person name="Bidle K."/>
            <person name="Borodovsky M."/>
            <person name="Bowler C."/>
            <person name="Brownlee C."/>
            <person name="Cock J.M."/>
            <person name="Elias M."/>
            <person name="Gladyshev V.N."/>
            <person name="Groth M."/>
            <person name="Guda C."/>
            <person name="Hadaegh A."/>
            <person name="Iglesias-Rodriguez M.D."/>
            <person name="Jenkins J."/>
            <person name="Jones B.M."/>
            <person name="Lawson T."/>
            <person name="Leese F."/>
            <person name="Lindquist E."/>
            <person name="Lobanov A."/>
            <person name="Lomsadze A."/>
            <person name="Malik S.B."/>
            <person name="Marsh M.E."/>
            <person name="Mackinder L."/>
            <person name="Mock T."/>
            <person name="Mueller-Roeber B."/>
            <person name="Pagarete A."/>
            <person name="Parker M."/>
            <person name="Probert I."/>
            <person name="Quesneville H."/>
            <person name="Raines C."/>
            <person name="Rensing S.A."/>
            <person name="Riano-Pachon D.M."/>
            <person name="Richier S."/>
            <person name="Rokitta S."/>
            <person name="Shiraiwa Y."/>
            <person name="Soanes D.M."/>
            <person name="van der Giezen M."/>
            <person name="Wahlund T.M."/>
            <person name="Williams B."/>
            <person name="Wilson W."/>
            <person name="Wolfe G."/>
            <person name="Wurch L.L."/>
        </authorList>
    </citation>
    <scope>NUCLEOTIDE SEQUENCE</scope>
</reference>
<dbReference type="EnsemblProtists" id="EOD13219">
    <property type="protein sequence ID" value="EOD13219"/>
    <property type="gene ID" value="EMIHUDRAFT_247099"/>
</dbReference>
<dbReference type="Proteomes" id="UP000013827">
    <property type="component" value="Unassembled WGS sequence"/>
</dbReference>
<dbReference type="RefSeq" id="XP_005765648.1">
    <property type="nucleotide sequence ID" value="XM_005765591.1"/>
</dbReference>
<dbReference type="HOGENOM" id="CLU_501983_0_0_1"/>
<feature type="chain" id="PRO_5044226522" evidence="1">
    <location>
        <begin position="20"/>
        <end position="543"/>
    </location>
</feature>
<protein>
    <submittedName>
        <fullName evidence="2">Uncharacterized protein</fullName>
    </submittedName>
</protein>
<accession>A0A0D3IPN4</accession>
<dbReference type="PaxDb" id="2903-EOD13219"/>
<feature type="signal peptide" evidence="1">
    <location>
        <begin position="1"/>
        <end position="19"/>
    </location>
</feature>
<reference evidence="2" key="2">
    <citation type="submission" date="2024-10" db="UniProtKB">
        <authorList>
            <consortium name="EnsemblProtists"/>
        </authorList>
    </citation>
    <scope>IDENTIFICATION</scope>
</reference>
<organism evidence="2 3">
    <name type="scientific">Emiliania huxleyi (strain CCMP1516)</name>
    <dbReference type="NCBI Taxonomy" id="280463"/>
    <lineage>
        <taxon>Eukaryota</taxon>
        <taxon>Haptista</taxon>
        <taxon>Haptophyta</taxon>
        <taxon>Prymnesiophyceae</taxon>
        <taxon>Isochrysidales</taxon>
        <taxon>Noelaerhabdaceae</taxon>
        <taxon>Emiliania</taxon>
    </lineage>
</organism>